<evidence type="ECO:0000313" key="2">
    <source>
        <dbReference type="Proteomes" id="UP000823773"/>
    </source>
</evidence>
<dbReference type="EMBL" id="JAGGJR010000003">
    <property type="protein sequence ID" value="MBP1872929.1"/>
    <property type="molecule type" value="Genomic_DNA"/>
</dbReference>
<dbReference type="Proteomes" id="UP000823773">
    <property type="component" value="Unassembled WGS sequence"/>
</dbReference>
<organism evidence="1 2">
    <name type="scientific">Ensifer adhaerens</name>
    <name type="common">Sinorhizobium morelense</name>
    <dbReference type="NCBI Taxonomy" id="106592"/>
    <lineage>
        <taxon>Bacteria</taxon>
        <taxon>Pseudomonadati</taxon>
        <taxon>Pseudomonadota</taxon>
        <taxon>Alphaproteobacteria</taxon>
        <taxon>Hyphomicrobiales</taxon>
        <taxon>Rhizobiaceae</taxon>
        <taxon>Sinorhizobium/Ensifer group</taxon>
        <taxon>Ensifer</taxon>
    </lineage>
</organism>
<evidence type="ECO:0000313" key="1">
    <source>
        <dbReference type="EMBL" id="MBP1872929.1"/>
    </source>
</evidence>
<proteinExistence type="predicted"/>
<reference evidence="1" key="1">
    <citation type="submission" date="2021-03" db="EMBL/GenBank/DDBJ databases">
        <title>Genomic Encyclopedia of Type Strains, Phase IV (KMG-IV): sequencing the most valuable type-strain genomes for metagenomic binning, comparative biology and taxonomic classification.</title>
        <authorList>
            <person name="Goeker M."/>
        </authorList>
    </citation>
    <scope>NUCLEOTIDE SEQUENCE</scope>
    <source>
        <strain evidence="1">DSM 18131</strain>
    </source>
</reference>
<keyword evidence="2" id="KW-1185">Reference proteome</keyword>
<sequence length="31" mass="3377">MSETLIVSPPVADAAKRWPLHLEADIAAIFN</sequence>
<name>A0ACC5SW92_ENSAD</name>
<comment type="caution">
    <text evidence="1">The sequence shown here is derived from an EMBL/GenBank/DDBJ whole genome shotgun (WGS) entry which is preliminary data.</text>
</comment>
<accession>A0ACC5SW92</accession>
<protein>
    <submittedName>
        <fullName evidence="1">Uncharacterized protein</fullName>
    </submittedName>
</protein>
<gene>
    <name evidence="1" type="ORF">J2Z19_002641</name>
</gene>